<feature type="domain" description="Contractile injection system tube protein N-terminal" evidence="1">
    <location>
        <begin position="36"/>
        <end position="99"/>
    </location>
</feature>
<evidence type="ECO:0000259" key="1">
    <source>
        <dbReference type="Pfam" id="PF19266"/>
    </source>
</evidence>
<dbReference type="EMBL" id="JAUOQO010000195">
    <property type="protein sequence ID" value="MDO6575095.1"/>
    <property type="molecule type" value="Genomic_DNA"/>
</dbReference>
<comment type="caution">
    <text evidence="2">The sequence shown here is derived from an EMBL/GenBank/DDBJ whole genome shotgun (WGS) entry which is preliminary data.</text>
</comment>
<reference evidence="2" key="1">
    <citation type="submission" date="2023-07" db="EMBL/GenBank/DDBJ databases">
        <title>Genome content predicts the carbon catabolic preferences of heterotrophic bacteria.</title>
        <authorList>
            <person name="Gralka M."/>
        </authorList>
    </citation>
    <scope>NUCLEOTIDE SEQUENCE</scope>
    <source>
        <strain evidence="2">E2R20</strain>
    </source>
</reference>
<feature type="non-terminal residue" evidence="2">
    <location>
        <position position="1"/>
    </location>
</feature>
<protein>
    <recommendedName>
        <fullName evidence="1">Contractile injection system tube protein N-terminal domain-containing protein</fullName>
    </recommendedName>
</protein>
<feature type="non-terminal residue" evidence="2">
    <location>
        <position position="99"/>
    </location>
</feature>
<evidence type="ECO:0000313" key="3">
    <source>
        <dbReference type="Proteomes" id="UP001170310"/>
    </source>
</evidence>
<organism evidence="2 3">
    <name type="scientific">Staphylococcus pasteuri_A</name>
    <dbReference type="NCBI Taxonomy" id="3062664"/>
    <lineage>
        <taxon>Bacteria</taxon>
        <taxon>Bacillati</taxon>
        <taxon>Bacillota</taxon>
        <taxon>Bacilli</taxon>
        <taxon>Bacillales</taxon>
        <taxon>Staphylococcaceae</taxon>
        <taxon>Staphylococcus</taxon>
    </lineage>
</organism>
<gene>
    <name evidence="2" type="ORF">Q4528_13345</name>
</gene>
<name>A0AAW7YS64_9STAP</name>
<proteinExistence type="predicted"/>
<dbReference type="Proteomes" id="UP001170310">
    <property type="component" value="Unassembled WGS sequence"/>
</dbReference>
<keyword evidence="3" id="KW-1185">Reference proteome</keyword>
<dbReference type="InterPro" id="IPR045361">
    <property type="entry name" value="CIS_tube_prot_N"/>
</dbReference>
<evidence type="ECO:0000313" key="2">
    <source>
        <dbReference type="EMBL" id="MDO6575095.1"/>
    </source>
</evidence>
<dbReference type="Pfam" id="PF19266">
    <property type="entry name" value="CIS_tube"/>
    <property type="match status" value="1"/>
</dbReference>
<sequence>TQQLNQALMRIEATKKPKSLSDIVSGEKARLSFSVVNLSDGKLDKASGEPFFTVQTNPQTFKKKLGINYKNNKTIGRIGTESEYEGFNPENVDFSFVLD</sequence>
<dbReference type="AlphaFoldDB" id="A0AAW7YS64"/>
<accession>A0AAW7YS64</accession>